<proteinExistence type="predicted"/>
<dbReference type="EMBL" id="MH155870">
    <property type="protein sequence ID" value="AWN05326.1"/>
    <property type="molecule type" value="Genomic_DNA"/>
</dbReference>
<gene>
    <name evidence="1" type="primary">105</name>
    <name evidence="1" type="ORF">SEA_IBANTIK_105</name>
</gene>
<accession>A0A2U8UPH1</accession>
<sequence length="47" mass="5286">MPGRAISVEVTYGCDDCGEEFTIEQNIIPTVDSFTLPTTEEHEDCEY</sequence>
<evidence type="ECO:0000313" key="2">
    <source>
        <dbReference type="Proteomes" id="UP000247188"/>
    </source>
</evidence>
<protein>
    <submittedName>
        <fullName evidence="1">Uncharacterized protein</fullName>
    </submittedName>
</protein>
<keyword evidence="2" id="KW-1185">Reference proteome</keyword>
<dbReference type="KEGG" id="vg:80019324"/>
<reference evidence="2" key="1">
    <citation type="submission" date="2018-04" db="EMBL/GenBank/DDBJ databases">
        <authorList>
            <person name="Go L.Y."/>
            <person name="Mitchell J.A."/>
        </authorList>
    </citation>
    <scope>NUCLEOTIDE SEQUENCE [LARGE SCALE GENOMIC DNA]</scope>
</reference>
<organism evidence="1 2">
    <name type="scientific">Streptomyces phage Ibantik</name>
    <dbReference type="NCBI Taxonomy" id="2182397"/>
    <lineage>
        <taxon>Viruses</taxon>
        <taxon>Duplodnaviria</taxon>
        <taxon>Heunggongvirae</taxon>
        <taxon>Uroviricota</taxon>
        <taxon>Caudoviricetes</taxon>
        <taxon>Ibantikvirus</taxon>
        <taxon>Ibantikvirus ibantik</taxon>
    </lineage>
</organism>
<evidence type="ECO:0000313" key="1">
    <source>
        <dbReference type="EMBL" id="AWN05326.1"/>
    </source>
</evidence>
<dbReference type="Proteomes" id="UP000247188">
    <property type="component" value="Segment"/>
</dbReference>
<dbReference type="GeneID" id="80019324"/>
<name>A0A2U8UPH1_9CAUD</name>
<dbReference type="RefSeq" id="YP_010754727.1">
    <property type="nucleotide sequence ID" value="NC_073462.1"/>
</dbReference>